<dbReference type="OrthoDB" id="9795543at2"/>
<evidence type="ECO:0000313" key="4">
    <source>
        <dbReference type="EMBL" id="SFG45176.1"/>
    </source>
</evidence>
<dbReference type="Pfam" id="PF22725">
    <property type="entry name" value="GFO_IDH_MocA_C3"/>
    <property type="match status" value="1"/>
</dbReference>
<dbReference type="GO" id="GO:0016491">
    <property type="term" value="F:oxidoreductase activity"/>
    <property type="evidence" value="ECO:0007669"/>
    <property type="project" value="UniProtKB-KW"/>
</dbReference>
<dbReference type="Pfam" id="PF01408">
    <property type="entry name" value="GFO_IDH_MocA"/>
    <property type="match status" value="1"/>
</dbReference>
<proteinExistence type="predicted"/>
<organism evidence="4 5">
    <name type="scientific">Pontibacter chinhatensis</name>
    <dbReference type="NCBI Taxonomy" id="1436961"/>
    <lineage>
        <taxon>Bacteria</taxon>
        <taxon>Pseudomonadati</taxon>
        <taxon>Bacteroidota</taxon>
        <taxon>Cytophagia</taxon>
        <taxon>Cytophagales</taxon>
        <taxon>Hymenobacteraceae</taxon>
        <taxon>Pontibacter</taxon>
    </lineage>
</organism>
<dbReference type="InterPro" id="IPR050463">
    <property type="entry name" value="Gfo/Idh/MocA_oxidrdct_glycsds"/>
</dbReference>
<evidence type="ECO:0000256" key="1">
    <source>
        <dbReference type="ARBA" id="ARBA00023002"/>
    </source>
</evidence>
<dbReference type="STRING" id="1436961.SAMN05421739_102569"/>
<dbReference type="InterPro" id="IPR000683">
    <property type="entry name" value="Gfo/Idh/MocA-like_OxRdtase_N"/>
</dbReference>
<reference evidence="5" key="1">
    <citation type="submission" date="2016-10" db="EMBL/GenBank/DDBJ databases">
        <authorList>
            <person name="Varghese N."/>
            <person name="Submissions S."/>
        </authorList>
    </citation>
    <scope>NUCLEOTIDE SEQUENCE [LARGE SCALE GENOMIC DNA]</scope>
    <source>
        <strain evidence="5">LP51</strain>
    </source>
</reference>
<feature type="domain" description="Gfo/Idh/MocA-like oxidoreductase N-terminal" evidence="2">
    <location>
        <begin position="4"/>
        <end position="124"/>
    </location>
</feature>
<dbReference type="PANTHER" id="PTHR43818:SF11">
    <property type="entry name" value="BCDNA.GH03377"/>
    <property type="match status" value="1"/>
</dbReference>
<feature type="domain" description="GFO/IDH/MocA-like oxidoreductase" evidence="3">
    <location>
        <begin position="132"/>
        <end position="257"/>
    </location>
</feature>
<evidence type="ECO:0000259" key="3">
    <source>
        <dbReference type="Pfam" id="PF22725"/>
    </source>
</evidence>
<dbReference type="Proteomes" id="UP000198724">
    <property type="component" value="Unassembled WGS sequence"/>
</dbReference>
<dbReference type="InterPro" id="IPR055170">
    <property type="entry name" value="GFO_IDH_MocA-like_dom"/>
</dbReference>
<dbReference type="AlphaFoldDB" id="A0A1I2S554"/>
<protein>
    <submittedName>
        <fullName evidence="4">Predicted dehydrogenase</fullName>
    </submittedName>
</protein>
<name>A0A1I2S554_9BACT</name>
<dbReference type="SUPFAM" id="SSF51735">
    <property type="entry name" value="NAD(P)-binding Rossmann-fold domains"/>
    <property type="match status" value="1"/>
</dbReference>
<dbReference type="PANTHER" id="PTHR43818">
    <property type="entry name" value="BCDNA.GH03377"/>
    <property type="match status" value="1"/>
</dbReference>
<gene>
    <name evidence="4" type="ORF">SAMN05421739_102569</name>
</gene>
<dbReference type="GO" id="GO:0000166">
    <property type="term" value="F:nucleotide binding"/>
    <property type="evidence" value="ECO:0007669"/>
    <property type="project" value="InterPro"/>
</dbReference>
<dbReference type="Gene3D" id="3.40.50.720">
    <property type="entry name" value="NAD(P)-binding Rossmann-like Domain"/>
    <property type="match status" value="1"/>
</dbReference>
<evidence type="ECO:0000313" key="5">
    <source>
        <dbReference type="Proteomes" id="UP000198724"/>
    </source>
</evidence>
<dbReference type="SUPFAM" id="SSF55347">
    <property type="entry name" value="Glyceraldehyde-3-phosphate dehydrogenase-like, C-terminal domain"/>
    <property type="match status" value="1"/>
</dbReference>
<dbReference type="EMBL" id="FOOT01000002">
    <property type="protein sequence ID" value="SFG45176.1"/>
    <property type="molecule type" value="Genomic_DNA"/>
</dbReference>
<keyword evidence="1" id="KW-0560">Oxidoreductase</keyword>
<dbReference type="RefSeq" id="WP_092100013.1">
    <property type="nucleotide sequence ID" value="NZ_FOOT01000002.1"/>
</dbReference>
<dbReference type="InterPro" id="IPR036291">
    <property type="entry name" value="NAD(P)-bd_dom_sf"/>
</dbReference>
<evidence type="ECO:0000259" key="2">
    <source>
        <dbReference type="Pfam" id="PF01408"/>
    </source>
</evidence>
<accession>A0A1I2S554</accession>
<keyword evidence="5" id="KW-1185">Reference proteome</keyword>
<dbReference type="Gene3D" id="3.30.360.10">
    <property type="entry name" value="Dihydrodipicolinate Reductase, domain 2"/>
    <property type="match status" value="1"/>
</dbReference>
<sequence length="325" mass="35813">MQKVRWGIIGCGDVTEVKSGPAFNKVPDSELVAVMRRNVAKARDYAERHGVPKWYDRAEDLIHDPEVDAVYIATPPDSHAAYTLQVAAAGKPVYVEKPMALNYAQCQEMIATCEQAGVPLFVAFYRRSQPAFRKVKELVESGVLGDIRLVTIKLYQSLRPEQYKDALPWRVQPEISGGGLFHDLAPHQLDILDFILGPIVAASGQVTNQAGMYEAEDLVTAQFRFEGGVLGSGVWCFSVAEQQQEDNIEIIGSKGRLTFPTFAREPIRLETAAGTEEFLLPPPQHVQQPFIQSIVEELTGKGKCPGSAASAARTSWVMDQIVDRG</sequence>